<sequence length="972" mass="110990">MDNRRLCSNRRRPDELGLDGPEEQLCLKWTSDETQSESKSRVVSVSVSAEGRPELRHGLKGVRTVSNLNLPLQSIENRTLKERQHLRTVPISTYKDDKAQIIIGLDNIKISVPLEVRQAENDDLIAVRCKLGWSVYGRQGPENDTPTHVFHICHCTTVCGTRKLDEAMKAFFSLESFGVSVPIKPLRSKEDEQALKIMEATTNYISNERRWETGLLWKYDKINMPDSYPMALKRLKCLESKMLKDPKLKTFLNNTMQHYKEKRYIRKLEKWELSNSPRSWYLPIFTVTNPNKKKTCLVWDAAAQVDGISLNDTLLKGPDMLVSLMGVLLRFRERPIAVSGDIREMFHQIKVCALDQYSQKFLWRNGEINRPPDTFVMQVMTFGAACSPSLANFILRRNAERFGESHPEAVKAICRNTFVDDWLESVDTEEQMVQLANNIKDIHAKGGFEMRNWLSNSKRVVRSLNEVYEAPPKYLGTQDELQEKVLVIKPELLQRSSAGSHTKRRVLSIVMSIFDPLGLLRFFNVRAEIILQNIWRSGVGWDDAVKEPDEIDCIKWQALLPKLSDLRIPRYMSCSSNVSSLQLHMFVDASLDAYAAVAYLRVDLGDEIRCSLLSVPRMELMAAVLGLRLAKCLESELSNEIEKRVFWTDAQDVLFWIRSDARKYTQFVALRVGEILEGSEVGEWRWVPSELNVADDGTKWTKSVEVNSSIRWFSGPNYLCQDESEWPRGNEMSKTRETQVLYHKEEIKKQISPFASRRGVPLKMLSDNGTNFRGASRVLAQEIERISTSAVESQYPEMSFTFIPPGSPHMGGSWERMVRSTKSILTEILSNIGLREEVLRAALADVECTLNSRPLTYIPLESENSEALTPNHFLVGNSSGLRERGAMETNGLGLAKNFRIIEKDKSRINGLCAILTQSSEASQRSRLRDDRDLCPTGSRQRIISENRDMPENDREGCSKVPLARNSKRHEEV</sequence>
<dbReference type="RefSeq" id="XP_044317399.1">
    <property type="nucleotide sequence ID" value="XM_044461464.1"/>
</dbReference>
<protein>
    <recommendedName>
        <fullName evidence="2">Integrase catalytic domain-containing protein</fullName>
    </recommendedName>
</protein>
<evidence type="ECO:0000259" key="2">
    <source>
        <dbReference type="PROSITE" id="PS50994"/>
    </source>
</evidence>
<dbReference type="Proteomes" id="UP001652680">
    <property type="component" value="Unassembled WGS sequence"/>
</dbReference>
<keyword evidence="4" id="KW-1185">Reference proteome</keyword>
<dbReference type="Pfam" id="PF05380">
    <property type="entry name" value="Peptidase_A17"/>
    <property type="match status" value="1"/>
</dbReference>
<dbReference type="PANTHER" id="PTHR47331">
    <property type="entry name" value="PHD-TYPE DOMAIN-CONTAINING PROTEIN"/>
    <property type="match status" value="1"/>
</dbReference>
<proteinExistence type="predicted"/>
<feature type="domain" description="Integrase catalytic" evidence="2">
    <location>
        <begin position="754"/>
        <end position="878"/>
    </location>
</feature>
<name>A0ABM5JF02_DRORH</name>
<dbReference type="Gene3D" id="3.30.70.270">
    <property type="match status" value="1"/>
</dbReference>
<dbReference type="InterPro" id="IPR043502">
    <property type="entry name" value="DNA/RNA_pol_sf"/>
</dbReference>
<dbReference type="Gene3D" id="3.30.420.10">
    <property type="entry name" value="Ribonuclease H-like superfamily/Ribonuclease H"/>
    <property type="match status" value="1"/>
</dbReference>
<dbReference type="InterPro" id="IPR001584">
    <property type="entry name" value="Integrase_cat-core"/>
</dbReference>
<dbReference type="Gene3D" id="3.10.10.10">
    <property type="entry name" value="HIV Type 1 Reverse Transcriptase, subunit A, domain 1"/>
    <property type="match status" value="1"/>
</dbReference>
<dbReference type="SUPFAM" id="SSF56672">
    <property type="entry name" value="DNA/RNA polymerases"/>
    <property type="match status" value="1"/>
</dbReference>
<feature type="compositionally biased region" description="Basic and acidic residues" evidence="1">
    <location>
        <begin position="942"/>
        <end position="957"/>
    </location>
</feature>
<organism evidence="3 4">
    <name type="scientific">Drosophila rhopaloa</name>
    <name type="common">Fruit fly</name>
    <dbReference type="NCBI Taxonomy" id="1041015"/>
    <lineage>
        <taxon>Eukaryota</taxon>
        <taxon>Metazoa</taxon>
        <taxon>Ecdysozoa</taxon>
        <taxon>Arthropoda</taxon>
        <taxon>Hexapoda</taxon>
        <taxon>Insecta</taxon>
        <taxon>Pterygota</taxon>
        <taxon>Neoptera</taxon>
        <taxon>Endopterygota</taxon>
        <taxon>Diptera</taxon>
        <taxon>Brachycera</taxon>
        <taxon>Muscomorpha</taxon>
        <taxon>Ephydroidea</taxon>
        <taxon>Drosophilidae</taxon>
        <taxon>Drosophila</taxon>
        <taxon>Sophophora</taxon>
    </lineage>
</organism>
<evidence type="ECO:0000256" key="1">
    <source>
        <dbReference type="SAM" id="MobiDB-lite"/>
    </source>
</evidence>
<evidence type="ECO:0000313" key="3">
    <source>
        <dbReference type="EnsemblMetazoa" id="XP_044317399.1"/>
    </source>
</evidence>
<evidence type="ECO:0000313" key="4">
    <source>
        <dbReference type="Proteomes" id="UP001652680"/>
    </source>
</evidence>
<dbReference type="InterPro" id="IPR008042">
    <property type="entry name" value="Retrotrans_Pao"/>
</dbReference>
<reference evidence="3" key="2">
    <citation type="submission" date="2025-05" db="UniProtKB">
        <authorList>
            <consortium name="EnsemblMetazoa"/>
        </authorList>
    </citation>
    <scope>IDENTIFICATION</scope>
</reference>
<dbReference type="EnsemblMetazoa" id="XM_044461464.1">
    <property type="protein sequence ID" value="XP_044317399.1"/>
    <property type="gene ID" value="LOC123038028"/>
</dbReference>
<dbReference type="SUPFAM" id="SSF53098">
    <property type="entry name" value="Ribonuclease H-like"/>
    <property type="match status" value="1"/>
</dbReference>
<accession>A0ABM5JF02</accession>
<reference evidence="4" key="1">
    <citation type="journal article" date="2021" name="Elife">
        <title>Highly contiguous assemblies of 101 drosophilid genomes.</title>
        <authorList>
            <person name="Kim B.Y."/>
            <person name="Wang J.R."/>
            <person name="Miller D.E."/>
            <person name="Barmina O."/>
            <person name="Delaney E."/>
            <person name="Thompson A."/>
            <person name="Comeault A.A."/>
            <person name="Peede D."/>
            <person name="D'Agostino E.R."/>
            <person name="Pelaez J."/>
            <person name="Aguilar J.M."/>
            <person name="Haji D."/>
            <person name="Matsunaga T."/>
            <person name="Armstrong E.E."/>
            <person name="Zych M."/>
            <person name="Ogawa Y."/>
            <person name="Stamenkovic-Radak M."/>
            <person name="Jelic M."/>
            <person name="Veselinovic M.S."/>
            <person name="Tanaskovic M."/>
            <person name="Eric P."/>
            <person name="Gao J.J."/>
            <person name="Katoh T.K."/>
            <person name="Toda M.J."/>
            <person name="Watabe H."/>
            <person name="Watada M."/>
            <person name="Davis J.S."/>
            <person name="Moyle L.C."/>
            <person name="Manoli G."/>
            <person name="Bertolini E."/>
            <person name="Kostal V."/>
            <person name="Hawley R.S."/>
            <person name="Takahashi A."/>
            <person name="Jones C.D."/>
            <person name="Price D.K."/>
            <person name="Whiteman N."/>
            <person name="Kopp A."/>
            <person name="Matute D.R."/>
            <person name="Petrov D.A."/>
        </authorList>
    </citation>
    <scope>NUCLEOTIDE SEQUENCE [LARGE SCALE GENOMIC DNA]</scope>
</reference>
<dbReference type="GeneID" id="123038028"/>
<dbReference type="InterPro" id="IPR036397">
    <property type="entry name" value="RNaseH_sf"/>
</dbReference>
<feature type="region of interest" description="Disordered" evidence="1">
    <location>
        <begin position="923"/>
        <end position="972"/>
    </location>
</feature>
<dbReference type="InterPro" id="IPR043128">
    <property type="entry name" value="Rev_trsase/Diguanyl_cyclase"/>
</dbReference>
<dbReference type="InterPro" id="IPR012337">
    <property type="entry name" value="RNaseH-like_sf"/>
</dbReference>
<dbReference type="PANTHER" id="PTHR47331:SF5">
    <property type="entry name" value="RIBONUCLEASE H"/>
    <property type="match status" value="1"/>
</dbReference>
<dbReference type="PROSITE" id="PS50994">
    <property type="entry name" value="INTEGRASE"/>
    <property type="match status" value="1"/>
</dbReference>